<dbReference type="PIRSF" id="PIRSF005902">
    <property type="entry name" value="DNase_TatD"/>
    <property type="match status" value="1"/>
</dbReference>
<dbReference type="GO" id="GO:0004536">
    <property type="term" value="F:DNA nuclease activity"/>
    <property type="evidence" value="ECO:0007669"/>
    <property type="project" value="InterPro"/>
</dbReference>
<reference evidence="5 6" key="1">
    <citation type="submission" date="2016-11" db="EMBL/GenBank/DDBJ databases">
        <authorList>
            <person name="Jaros S."/>
            <person name="Januszkiewicz K."/>
            <person name="Wedrychowicz H."/>
        </authorList>
    </citation>
    <scope>NUCLEOTIDE SEQUENCE [LARGE SCALE GENOMIC DNA]</scope>
    <source>
        <strain evidence="5 6">DSM 24574</strain>
    </source>
</reference>
<dbReference type="InterPro" id="IPR032466">
    <property type="entry name" value="Metal_Hydrolase"/>
</dbReference>
<keyword evidence="6" id="KW-1185">Reference proteome</keyword>
<sequence length="258" mass="29617">MNFYVDTHAHIYHEDFIKDYADMLHRCEEQQIGRIFMPNVDHTSIDRMMELESRSPQTCMAMMGLHPCSVKKDFERELYLVENWLSKRKFAAVGEIGTDLYWDKTFWDQQVEAFNVQIEWAKRYALPIVIHCRESLDKTIDLVEKVQDGRLSGIFHCYGGTVEQAERIIKLGFYLGIGGVATFKNGGLEPVLEAVSLDHMVLETDSPYLAPVPHRGKRNEPSYIPLVADKIATVKKCPLEDVRSMTTRNALALFNLSV</sequence>
<name>A0A1M5MD51_9BACT</name>
<proteinExistence type="inferred from homology"/>
<dbReference type="Pfam" id="PF01026">
    <property type="entry name" value="TatD_DNase"/>
    <property type="match status" value="1"/>
</dbReference>
<feature type="binding site" evidence="4">
    <location>
        <position position="131"/>
    </location>
    <ligand>
        <name>a divalent metal cation</name>
        <dbReference type="ChEBI" id="CHEBI:60240"/>
        <label>2</label>
    </ligand>
</feature>
<accession>A0A1M5MD51</accession>
<keyword evidence="2 4" id="KW-0479">Metal-binding</keyword>
<feature type="binding site" evidence="4">
    <location>
        <position position="156"/>
    </location>
    <ligand>
        <name>a divalent metal cation</name>
        <dbReference type="ChEBI" id="CHEBI:60240"/>
        <label>2</label>
    </ligand>
</feature>
<evidence type="ECO:0000256" key="1">
    <source>
        <dbReference type="ARBA" id="ARBA00009275"/>
    </source>
</evidence>
<dbReference type="CDD" id="cd01310">
    <property type="entry name" value="TatD_DNAse"/>
    <property type="match status" value="1"/>
</dbReference>
<feature type="binding site" evidence="4">
    <location>
        <position position="8"/>
    </location>
    <ligand>
        <name>a divalent metal cation</name>
        <dbReference type="ChEBI" id="CHEBI:60240"/>
        <label>1</label>
    </ligand>
</feature>
<dbReference type="RefSeq" id="WP_073132711.1">
    <property type="nucleotide sequence ID" value="NZ_FQWQ01000001.1"/>
</dbReference>
<feature type="binding site" evidence="4">
    <location>
        <position position="95"/>
    </location>
    <ligand>
        <name>a divalent metal cation</name>
        <dbReference type="ChEBI" id="CHEBI:60240"/>
        <label>1</label>
    </ligand>
</feature>
<dbReference type="GO" id="GO:0046872">
    <property type="term" value="F:metal ion binding"/>
    <property type="evidence" value="ECO:0007669"/>
    <property type="project" value="UniProtKB-KW"/>
</dbReference>
<evidence type="ECO:0000256" key="2">
    <source>
        <dbReference type="ARBA" id="ARBA00022723"/>
    </source>
</evidence>
<dbReference type="OrthoDB" id="9810005at2"/>
<dbReference type="Gene3D" id="3.20.20.140">
    <property type="entry name" value="Metal-dependent hydrolases"/>
    <property type="match status" value="1"/>
</dbReference>
<dbReference type="PANTHER" id="PTHR46124:SF4">
    <property type="entry name" value="HYDROLASE TATD"/>
    <property type="match status" value="1"/>
</dbReference>
<dbReference type="AlphaFoldDB" id="A0A1M5MD51"/>
<dbReference type="PANTHER" id="PTHR46124">
    <property type="entry name" value="D-AMINOACYL-TRNA DEACYLASE"/>
    <property type="match status" value="1"/>
</dbReference>
<gene>
    <name evidence="5" type="ORF">SAMN04488109_1682</name>
</gene>
<dbReference type="InterPro" id="IPR001130">
    <property type="entry name" value="TatD-like"/>
</dbReference>
<dbReference type="Proteomes" id="UP000184212">
    <property type="component" value="Unassembled WGS sequence"/>
</dbReference>
<feature type="binding site" evidence="4">
    <location>
        <position position="10"/>
    </location>
    <ligand>
        <name>a divalent metal cation</name>
        <dbReference type="ChEBI" id="CHEBI:60240"/>
        <label>1</label>
    </ligand>
</feature>
<dbReference type="FunFam" id="3.20.20.140:FF:000005">
    <property type="entry name" value="TatD family hydrolase"/>
    <property type="match status" value="1"/>
</dbReference>
<evidence type="ECO:0000313" key="5">
    <source>
        <dbReference type="EMBL" id="SHG75156.1"/>
    </source>
</evidence>
<dbReference type="STRING" id="947013.SAMN04488109_1682"/>
<evidence type="ECO:0000256" key="4">
    <source>
        <dbReference type="PIRSR" id="PIRSR005902-1"/>
    </source>
</evidence>
<dbReference type="GO" id="GO:0016788">
    <property type="term" value="F:hydrolase activity, acting on ester bonds"/>
    <property type="evidence" value="ECO:0007669"/>
    <property type="project" value="InterPro"/>
</dbReference>
<protein>
    <submittedName>
        <fullName evidence="5">TatD DNase family protein</fullName>
    </submittedName>
</protein>
<organism evidence="5 6">
    <name type="scientific">Chryseolinea serpens</name>
    <dbReference type="NCBI Taxonomy" id="947013"/>
    <lineage>
        <taxon>Bacteria</taxon>
        <taxon>Pseudomonadati</taxon>
        <taxon>Bacteroidota</taxon>
        <taxon>Cytophagia</taxon>
        <taxon>Cytophagales</taxon>
        <taxon>Fulvivirgaceae</taxon>
        <taxon>Chryseolinea</taxon>
    </lineage>
</organism>
<keyword evidence="3" id="KW-0378">Hydrolase</keyword>
<comment type="similarity">
    <text evidence="1">Belongs to the metallo-dependent hydrolases superfamily. TatD-type hydrolase family.</text>
</comment>
<evidence type="ECO:0000313" key="6">
    <source>
        <dbReference type="Proteomes" id="UP000184212"/>
    </source>
</evidence>
<dbReference type="NCBIfam" id="TIGR00010">
    <property type="entry name" value="YchF/TatD family DNA exonuclease"/>
    <property type="match status" value="1"/>
</dbReference>
<feature type="binding site" evidence="4">
    <location>
        <position position="205"/>
    </location>
    <ligand>
        <name>a divalent metal cation</name>
        <dbReference type="ChEBI" id="CHEBI:60240"/>
        <label>1</label>
    </ligand>
</feature>
<dbReference type="SUPFAM" id="SSF51556">
    <property type="entry name" value="Metallo-dependent hydrolases"/>
    <property type="match status" value="1"/>
</dbReference>
<dbReference type="InterPro" id="IPR015991">
    <property type="entry name" value="TatD/YcfH-like"/>
</dbReference>
<dbReference type="EMBL" id="FQWQ01000001">
    <property type="protein sequence ID" value="SHG75156.1"/>
    <property type="molecule type" value="Genomic_DNA"/>
</dbReference>
<evidence type="ECO:0000256" key="3">
    <source>
        <dbReference type="ARBA" id="ARBA00022801"/>
    </source>
</evidence>
<dbReference type="GO" id="GO:0005829">
    <property type="term" value="C:cytosol"/>
    <property type="evidence" value="ECO:0007669"/>
    <property type="project" value="TreeGrafter"/>
</dbReference>